<keyword evidence="5 7" id="KW-1133">Transmembrane helix</keyword>
<dbReference type="RefSeq" id="WP_189056540.1">
    <property type="nucleotide sequence ID" value="NZ_BMMK01000008.1"/>
</dbReference>
<evidence type="ECO:0000259" key="8">
    <source>
        <dbReference type="PROSITE" id="PS50928"/>
    </source>
</evidence>
<dbReference type="EMBL" id="BMMK01000008">
    <property type="protein sequence ID" value="GGM50470.1"/>
    <property type="molecule type" value="Genomic_DNA"/>
</dbReference>
<evidence type="ECO:0000256" key="4">
    <source>
        <dbReference type="ARBA" id="ARBA00022692"/>
    </source>
</evidence>
<accession>A0A8J3CEW8</accession>
<feature type="transmembrane region" description="Helical" evidence="7">
    <location>
        <begin position="74"/>
        <end position="99"/>
    </location>
</feature>
<dbReference type="GO" id="GO:0055085">
    <property type="term" value="P:transmembrane transport"/>
    <property type="evidence" value="ECO:0007669"/>
    <property type="project" value="InterPro"/>
</dbReference>
<comment type="subcellular location">
    <subcellularLocation>
        <location evidence="1 7">Cell membrane</location>
        <topology evidence="1 7">Multi-pass membrane protein</topology>
    </subcellularLocation>
</comment>
<organism evidence="9 10">
    <name type="scientific">Longimycelium tulufanense</name>
    <dbReference type="NCBI Taxonomy" id="907463"/>
    <lineage>
        <taxon>Bacteria</taxon>
        <taxon>Bacillati</taxon>
        <taxon>Actinomycetota</taxon>
        <taxon>Actinomycetes</taxon>
        <taxon>Pseudonocardiales</taxon>
        <taxon>Pseudonocardiaceae</taxon>
        <taxon>Longimycelium</taxon>
    </lineage>
</organism>
<dbReference type="CDD" id="cd06261">
    <property type="entry name" value="TM_PBP2"/>
    <property type="match status" value="1"/>
</dbReference>
<sequence>MRRLSRALGPAGGAGALAVVVILALALVGPFVAPHGAAERVGAAFVAPTSEAWLGTDQLGRDVLSRLLHGGRSMLLLSCAALGLAYLVGGAIGLVAALAPGPVETALMRPLDVLLALPPFLVLAVLATGSGRGAVVIVAAVGLANIPGIARVVRTAALEVSVRGWVEAATARGERIAAIACREILPNITKPLLADAGVRITTAISLVGTANFLGLGLQPPLADWGLMIAENRSGLLLQPWAVLAPALCIAVLAVGVNVTADALTQPGRRYGGTPAAIEGGRQ</sequence>
<evidence type="ECO:0000313" key="10">
    <source>
        <dbReference type="Proteomes" id="UP000637578"/>
    </source>
</evidence>
<reference evidence="9" key="2">
    <citation type="submission" date="2020-09" db="EMBL/GenBank/DDBJ databases">
        <authorList>
            <person name="Sun Q."/>
            <person name="Zhou Y."/>
        </authorList>
    </citation>
    <scope>NUCLEOTIDE SEQUENCE</scope>
    <source>
        <strain evidence="9">CGMCC 4.5737</strain>
    </source>
</reference>
<dbReference type="PANTHER" id="PTHR43386">
    <property type="entry name" value="OLIGOPEPTIDE TRANSPORT SYSTEM PERMEASE PROTEIN APPC"/>
    <property type="match status" value="1"/>
</dbReference>
<protein>
    <submittedName>
        <fullName evidence="9">Peptide ABC transporter permease</fullName>
    </submittedName>
</protein>
<gene>
    <name evidence="9" type="ORF">GCM10012275_21690</name>
</gene>
<keyword evidence="2 7" id="KW-0813">Transport</keyword>
<evidence type="ECO:0000256" key="7">
    <source>
        <dbReference type="RuleBase" id="RU363032"/>
    </source>
</evidence>
<dbReference type="GO" id="GO:0005886">
    <property type="term" value="C:plasma membrane"/>
    <property type="evidence" value="ECO:0007669"/>
    <property type="project" value="UniProtKB-SubCell"/>
</dbReference>
<dbReference type="AlphaFoldDB" id="A0A8J3CEW8"/>
<name>A0A8J3CEW8_9PSEU</name>
<evidence type="ECO:0000256" key="3">
    <source>
        <dbReference type="ARBA" id="ARBA00022475"/>
    </source>
</evidence>
<evidence type="ECO:0000256" key="2">
    <source>
        <dbReference type="ARBA" id="ARBA00022448"/>
    </source>
</evidence>
<evidence type="ECO:0000256" key="6">
    <source>
        <dbReference type="ARBA" id="ARBA00023136"/>
    </source>
</evidence>
<feature type="transmembrane region" description="Helical" evidence="7">
    <location>
        <begin position="12"/>
        <end position="33"/>
    </location>
</feature>
<comment type="caution">
    <text evidence="9">The sequence shown here is derived from an EMBL/GenBank/DDBJ whole genome shotgun (WGS) entry which is preliminary data.</text>
</comment>
<keyword evidence="10" id="KW-1185">Reference proteome</keyword>
<keyword evidence="4 7" id="KW-0812">Transmembrane</keyword>
<proteinExistence type="inferred from homology"/>
<dbReference type="Pfam" id="PF00528">
    <property type="entry name" value="BPD_transp_1"/>
    <property type="match status" value="1"/>
</dbReference>
<evidence type="ECO:0000313" key="9">
    <source>
        <dbReference type="EMBL" id="GGM50470.1"/>
    </source>
</evidence>
<feature type="transmembrane region" description="Helical" evidence="7">
    <location>
        <begin position="237"/>
        <end position="260"/>
    </location>
</feature>
<dbReference type="PANTHER" id="PTHR43386:SF25">
    <property type="entry name" value="PEPTIDE ABC TRANSPORTER PERMEASE PROTEIN"/>
    <property type="match status" value="1"/>
</dbReference>
<comment type="similarity">
    <text evidence="7">Belongs to the binding-protein-dependent transport system permease family.</text>
</comment>
<keyword evidence="3" id="KW-1003">Cell membrane</keyword>
<dbReference type="SUPFAM" id="SSF161098">
    <property type="entry name" value="MetI-like"/>
    <property type="match status" value="1"/>
</dbReference>
<feature type="domain" description="ABC transmembrane type-1" evidence="8">
    <location>
        <begin position="71"/>
        <end position="260"/>
    </location>
</feature>
<feature type="transmembrane region" description="Helical" evidence="7">
    <location>
        <begin position="111"/>
        <end position="128"/>
    </location>
</feature>
<evidence type="ECO:0000256" key="5">
    <source>
        <dbReference type="ARBA" id="ARBA00022989"/>
    </source>
</evidence>
<dbReference type="InterPro" id="IPR050366">
    <property type="entry name" value="BP-dependent_transpt_permease"/>
</dbReference>
<dbReference type="PROSITE" id="PS50928">
    <property type="entry name" value="ABC_TM1"/>
    <property type="match status" value="1"/>
</dbReference>
<dbReference type="InterPro" id="IPR000515">
    <property type="entry name" value="MetI-like"/>
</dbReference>
<feature type="transmembrane region" description="Helical" evidence="7">
    <location>
        <begin position="196"/>
        <end position="217"/>
    </location>
</feature>
<dbReference type="Gene3D" id="1.10.3720.10">
    <property type="entry name" value="MetI-like"/>
    <property type="match status" value="1"/>
</dbReference>
<dbReference type="Proteomes" id="UP000637578">
    <property type="component" value="Unassembled WGS sequence"/>
</dbReference>
<dbReference type="InterPro" id="IPR035906">
    <property type="entry name" value="MetI-like_sf"/>
</dbReference>
<keyword evidence="6 7" id="KW-0472">Membrane</keyword>
<reference evidence="9" key="1">
    <citation type="journal article" date="2014" name="Int. J. Syst. Evol. Microbiol.">
        <title>Complete genome sequence of Corynebacterium casei LMG S-19264T (=DSM 44701T), isolated from a smear-ripened cheese.</title>
        <authorList>
            <consortium name="US DOE Joint Genome Institute (JGI-PGF)"/>
            <person name="Walter F."/>
            <person name="Albersmeier A."/>
            <person name="Kalinowski J."/>
            <person name="Ruckert C."/>
        </authorList>
    </citation>
    <scope>NUCLEOTIDE SEQUENCE</scope>
    <source>
        <strain evidence="9">CGMCC 4.5737</strain>
    </source>
</reference>
<evidence type="ECO:0000256" key="1">
    <source>
        <dbReference type="ARBA" id="ARBA00004651"/>
    </source>
</evidence>